<keyword evidence="4 7" id="KW-1133">Transmembrane helix</keyword>
<evidence type="ECO:0000256" key="1">
    <source>
        <dbReference type="ARBA" id="ARBA00004141"/>
    </source>
</evidence>
<evidence type="ECO:0000256" key="4">
    <source>
        <dbReference type="ARBA" id="ARBA00022989"/>
    </source>
</evidence>
<dbReference type="GO" id="GO:0005886">
    <property type="term" value="C:plasma membrane"/>
    <property type="evidence" value="ECO:0007669"/>
    <property type="project" value="UniProtKB-SubCell"/>
</dbReference>
<evidence type="ECO:0000256" key="7">
    <source>
        <dbReference type="SAM" id="Phobius"/>
    </source>
</evidence>
<dbReference type="InterPro" id="IPR013833">
    <property type="entry name" value="Cyt_c_oxidase_su3_a-hlx"/>
</dbReference>
<feature type="transmembrane region" description="Helical" evidence="7">
    <location>
        <begin position="101"/>
        <end position="122"/>
    </location>
</feature>
<evidence type="ECO:0000256" key="6">
    <source>
        <dbReference type="RuleBase" id="RU003376"/>
    </source>
</evidence>
<feature type="transmembrane region" description="Helical" evidence="7">
    <location>
        <begin position="34"/>
        <end position="56"/>
    </location>
</feature>
<feature type="domain" description="Heme-copper oxidase subunit III family profile" evidence="8">
    <location>
        <begin position="1"/>
        <end position="206"/>
    </location>
</feature>
<dbReference type="PANTHER" id="PTHR11403">
    <property type="entry name" value="CYTOCHROME C OXIDASE SUBUNIT III"/>
    <property type="match status" value="1"/>
</dbReference>
<evidence type="ECO:0000256" key="2">
    <source>
        <dbReference type="ARBA" id="ARBA00010581"/>
    </source>
</evidence>
<dbReference type="AlphaFoldDB" id="A0AA88C1S7"/>
<comment type="similarity">
    <text evidence="2 6">Belongs to the cytochrome c oxidase subunit 3 family.</text>
</comment>
<evidence type="ECO:0000259" key="8">
    <source>
        <dbReference type="PROSITE" id="PS50253"/>
    </source>
</evidence>
<comment type="subcellular location">
    <subcellularLocation>
        <location evidence="6">Cell membrane</location>
        <topology evidence="6">Multi-pass membrane protein</topology>
    </subcellularLocation>
    <subcellularLocation>
        <location evidence="1">Membrane</location>
        <topology evidence="1">Multi-pass membrane protein</topology>
    </subcellularLocation>
</comment>
<dbReference type="Proteomes" id="UP000628442">
    <property type="component" value="Unassembled WGS sequence"/>
</dbReference>
<evidence type="ECO:0000256" key="5">
    <source>
        <dbReference type="ARBA" id="ARBA00023136"/>
    </source>
</evidence>
<feature type="transmembrane region" description="Helical" evidence="7">
    <location>
        <begin position="71"/>
        <end position="89"/>
    </location>
</feature>
<gene>
    <name evidence="9" type="ORF">GCM10007387_11630</name>
</gene>
<keyword evidence="3 6" id="KW-0812">Transmembrane</keyword>
<dbReference type="RefSeq" id="WP_229420739.1">
    <property type="nucleotide sequence ID" value="NZ_BMWV01000002.1"/>
</dbReference>
<proteinExistence type="inferred from homology"/>
<dbReference type="PROSITE" id="PS50253">
    <property type="entry name" value="COX3"/>
    <property type="match status" value="1"/>
</dbReference>
<feature type="transmembrane region" description="Helical" evidence="7">
    <location>
        <begin position="142"/>
        <end position="165"/>
    </location>
</feature>
<evidence type="ECO:0000313" key="9">
    <source>
        <dbReference type="EMBL" id="GGY31274.1"/>
    </source>
</evidence>
<organism evidence="9 10">
    <name type="scientific">Pseudoduganella albidiflava</name>
    <dbReference type="NCBI Taxonomy" id="321983"/>
    <lineage>
        <taxon>Bacteria</taxon>
        <taxon>Pseudomonadati</taxon>
        <taxon>Pseudomonadota</taxon>
        <taxon>Betaproteobacteria</taxon>
        <taxon>Burkholderiales</taxon>
        <taxon>Oxalobacteraceae</taxon>
        <taxon>Telluria group</taxon>
        <taxon>Pseudoduganella</taxon>
    </lineage>
</organism>
<evidence type="ECO:0000256" key="3">
    <source>
        <dbReference type="ARBA" id="ARBA00022692"/>
    </source>
</evidence>
<dbReference type="InterPro" id="IPR035973">
    <property type="entry name" value="Cyt_c_oxidase_su3-like_sf"/>
</dbReference>
<protein>
    <recommendedName>
        <fullName evidence="8">Heme-copper oxidase subunit III family profile domain-containing protein</fullName>
    </recommendedName>
</protein>
<keyword evidence="5 7" id="KW-0472">Membrane</keyword>
<reference evidence="9" key="1">
    <citation type="journal article" date="2014" name="Int. J. Syst. Evol. Microbiol.">
        <title>Complete genome sequence of Corynebacterium casei LMG S-19264T (=DSM 44701T), isolated from a smear-ripened cheese.</title>
        <authorList>
            <consortium name="US DOE Joint Genome Institute (JGI-PGF)"/>
            <person name="Walter F."/>
            <person name="Albersmeier A."/>
            <person name="Kalinowski J."/>
            <person name="Ruckert C."/>
        </authorList>
    </citation>
    <scope>NUCLEOTIDE SEQUENCE</scope>
    <source>
        <strain evidence="9">KCTC 12343</strain>
    </source>
</reference>
<name>A0AA88C1S7_9BURK</name>
<dbReference type="EMBL" id="BMWV01000002">
    <property type="protein sequence ID" value="GGY31274.1"/>
    <property type="molecule type" value="Genomic_DNA"/>
</dbReference>
<dbReference type="GO" id="GO:0019646">
    <property type="term" value="P:aerobic electron transport chain"/>
    <property type="evidence" value="ECO:0007669"/>
    <property type="project" value="InterPro"/>
</dbReference>
<dbReference type="SUPFAM" id="SSF81452">
    <property type="entry name" value="Cytochrome c oxidase subunit III-like"/>
    <property type="match status" value="1"/>
</dbReference>
<feature type="transmembrane region" description="Helical" evidence="7">
    <location>
        <begin position="186"/>
        <end position="204"/>
    </location>
</feature>
<dbReference type="InterPro" id="IPR024791">
    <property type="entry name" value="Cyt_c/ubiquinol_Oxase_su3"/>
</dbReference>
<dbReference type="Gene3D" id="1.20.120.80">
    <property type="entry name" value="Cytochrome c oxidase, subunit III, four-helix bundle"/>
    <property type="match status" value="1"/>
</dbReference>
<comment type="caution">
    <text evidence="9">The sequence shown here is derived from an EMBL/GenBank/DDBJ whole genome shotgun (WGS) entry which is preliminary data.</text>
</comment>
<sequence length="221" mass="24555">MTMRMLWFCDLRCSFQPDGYWPGSGPAPYGTREVGLWTFIGVVCTLFALFGAAYLMRIGYEDWRLLPPVPWQLWLSTALLAAGDVAWPLAARAASRRRLRLAHRFGLLGWALSAAFVASQLWAWDAMAAQRVVISAGPAAGFFYMLTGLHIVHVAGGMLAAAWVLARRRPDDGLWLRESLALCARYWHALLLLWCAVFGLLFGLTPELVRDVCAAVGITIR</sequence>
<dbReference type="PANTHER" id="PTHR11403:SF10">
    <property type="entry name" value="CYTOCHROME C OXIDASE"/>
    <property type="match status" value="1"/>
</dbReference>
<dbReference type="InterPro" id="IPR000298">
    <property type="entry name" value="Cyt_c_oxidase-like_su3"/>
</dbReference>
<reference evidence="9" key="2">
    <citation type="submission" date="2022-12" db="EMBL/GenBank/DDBJ databases">
        <authorList>
            <person name="Sun Q."/>
            <person name="Kim S."/>
        </authorList>
    </citation>
    <scope>NUCLEOTIDE SEQUENCE</scope>
    <source>
        <strain evidence="9">KCTC 12343</strain>
    </source>
</reference>
<dbReference type="GO" id="GO:0004129">
    <property type="term" value="F:cytochrome-c oxidase activity"/>
    <property type="evidence" value="ECO:0007669"/>
    <property type="project" value="InterPro"/>
</dbReference>
<evidence type="ECO:0000313" key="10">
    <source>
        <dbReference type="Proteomes" id="UP000628442"/>
    </source>
</evidence>
<accession>A0AA88C1S7</accession>